<organism evidence="1 2">
    <name type="scientific">Mucor flavus</name>
    <dbReference type="NCBI Taxonomy" id="439312"/>
    <lineage>
        <taxon>Eukaryota</taxon>
        <taxon>Fungi</taxon>
        <taxon>Fungi incertae sedis</taxon>
        <taxon>Mucoromycota</taxon>
        <taxon>Mucoromycotina</taxon>
        <taxon>Mucoromycetes</taxon>
        <taxon>Mucorales</taxon>
        <taxon>Mucorineae</taxon>
        <taxon>Mucoraceae</taxon>
        <taxon>Mucor</taxon>
    </lineage>
</organism>
<proteinExistence type="predicted"/>
<evidence type="ECO:0000313" key="2">
    <source>
        <dbReference type="Proteomes" id="UP001473302"/>
    </source>
</evidence>
<sequence>MNQIRVELNKLPPGATIKILRKVFSLLAPAARLILDDVTKPLKSHKPWIHKVPWNGEWSGCWIGEDKHYQNESMIVILFYLTFTDGL</sequence>
<protein>
    <submittedName>
        <fullName evidence="1">Uncharacterized protein</fullName>
    </submittedName>
</protein>
<gene>
    <name evidence="1" type="ORF">MFLAVUS_001740</name>
</gene>
<keyword evidence="2" id="KW-1185">Reference proteome</keyword>
<dbReference type="EMBL" id="BAABUK010000003">
    <property type="protein sequence ID" value="GAA5808349.1"/>
    <property type="molecule type" value="Genomic_DNA"/>
</dbReference>
<comment type="caution">
    <text evidence="1">The sequence shown here is derived from an EMBL/GenBank/DDBJ whole genome shotgun (WGS) entry which is preliminary data.</text>
</comment>
<reference evidence="1 2" key="1">
    <citation type="submission" date="2024-04" db="EMBL/GenBank/DDBJ databases">
        <title>genome sequences of Mucor flavus KT1a and Helicostylum pulchrum KT1b strains isolated from the surface of a dry-aged beef.</title>
        <authorList>
            <person name="Toyotome T."/>
            <person name="Hosono M."/>
            <person name="Torimaru M."/>
            <person name="Fukuda K."/>
            <person name="Mikami N."/>
        </authorList>
    </citation>
    <scope>NUCLEOTIDE SEQUENCE [LARGE SCALE GENOMIC DNA]</scope>
    <source>
        <strain evidence="1 2">KT1a</strain>
    </source>
</reference>
<name>A0ABP9YNB1_9FUNG</name>
<accession>A0ABP9YNB1</accession>
<dbReference type="Proteomes" id="UP001473302">
    <property type="component" value="Unassembled WGS sequence"/>
</dbReference>
<evidence type="ECO:0000313" key="1">
    <source>
        <dbReference type="EMBL" id="GAA5808349.1"/>
    </source>
</evidence>